<evidence type="ECO:0000313" key="3">
    <source>
        <dbReference type="Proteomes" id="UP000192578"/>
    </source>
</evidence>
<proteinExistence type="predicted"/>
<sequence>MINLISTTLCAFAILTPSVSANFTATSPGITNESAQSPGFNVSSPFQNSDQTMFQNISGTRNGSFNETTSNNINDSADDLFGNSSETSGNDFNEAANNNTIKLADDNFTKDGAGGALGDWLWHFRRTCGLDSGMLAFETMVWTTQ</sequence>
<evidence type="ECO:0000256" key="1">
    <source>
        <dbReference type="SAM" id="SignalP"/>
    </source>
</evidence>
<comment type="caution">
    <text evidence="2">The sequence shown here is derived from an EMBL/GenBank/DDBJ whole genome shotgun (WGS) entry which is preliminary data.</text>
</comment>
<keyword evidence="3" id="KW-1185">Reference proteome</keyword>
<dbReference type="EMBL" id="MTYJ01000239">
    <property type="protein sequence ID" value="OWA51782.1"/>
    <property type="molecule type" value="Genomic_DNA"/>
</dbReference>
<dbReference type="Proteomes" id="UP000192578">
    <property type="component" value="Unassembled WGS sequence"/>
</dbReference>
<gene>
    <name evidence="2" type="ORF">BV898_16248</name>
</gene>
<accession>A0A9X6NCZ2</accession>
<evidence type="ECO:0000313" key="2">
    <source>
        <dbReference type="EMBL" id="OWA51782.1"/>
    </source>
</evidence>
<reference evidence="3" key="1">
    <citation type="submission" date="2017-01" db="EMBL/GenBank/DDBJ databases">
        <title>Comparative genomics of anhydrobiosis in the tardigrade Hypsibius dujardini.</title>
        <authorList>
            <person name="Yoshida Y."/>
            <person name="Koutsovoulos G."/>
            <person name="Laetsch D."/>
            <person name="Stevens L."/>
            <person name="Kumar S."/>
            <person name="Horikawa D."/>
            <person name="Ishino K."/>
            <person name="Komine S."/>
            <person name="Tomita M."/>
            <person name="Blaxter M."/>
            <person name="Arakawa K."/>
        </authorList>
    </citation>
    <scope>NUCLEOTIDE SEQUENCE [LARGE SCALE GENOMIC DNA]</scope>
    <source>
        <strain evidence="3">Z151</strain>
    </source>
</reference>
<feature type="chain" id="PRO_5040725004" evidence="1">
    <location>
        <begin position="22"/>
        <end position="145"/>
    </location>
</feature>
<feature type="signal peptide" evidence="1">
    <location>
        <begin position="1"/>
        <end position="21"/>
    </location>
</feature>
<organism evidence="2 3">
    <name type="scientific">Hypsibius exemplaris</name>
    <name type="common">Freshwater tardigrade</name>
    <dbReference type="NCBI Taxonomy" id="2072580"/>
    <lineage>
        <taxon>Eukaryota</taxon>
        <taxon>Metazoa</taxon>
        <taxon>Ecdysozoa</taxon>
        <taxon>Tardigrada</taxon>
        <taxon>Eutardigrada</taxon>
        <taxon>Parachela</taxon>
        <taxon>Hypsibioidea</taxon>
        <taxon>Hypsibiidae</taxon>
        <taxon>Hypsibius</taxon>
    </lineage>
</organism>
<dbReference type="AlphaFoldDB" id="A0A9X6NCZ2"/>
<protein>
    <submittedName>
        <fullName evidence="2">Uncharacterized protein</fullName>
    </submittedName>
</protein>
<keyword evidence="1" id="KW-0732">Signal</keyword>
<name>A0A9X6NCZ2_HYPEX</name>